<reference evidence="1 2" key="1">
    <citation type="submission" date="2023-11" db="EMBL/GenBank/DDBJ databases">
        <authorList>
            <person name="Cook R."/>
            <person name="Crisci M."/>
            <person name="Pye H."/>
            <person name="Adriaenssens E."/>
            <person name="Santini J."/>
        </authorList>
    </citation>
    <scope>NUCLEOTIDE SEQUENCE [LARGE SCALE GENOMIC DNA]</scope>
    <source>
        <strain evidence="1">Lak_Megaphage_RVC_AP1_GC26</strain>
    </source>
</reference>
<evidence type="ECO:0000313" key="1">
    <source>
        <dbReference type="EMBL" id="WQJ54507.1"/>
    </source>
</evidence>
<dbReference type="Proteomes" id="UP001346559">
    <property type="component" value="Segment"/>
</dbReference>
<evidence type="ECO:0000313" key="2">
    <source>
        <dbReference type="Proteomes" id="UP001346559"/>
    </source>
</evidence>
<organism evidence="1 2">
    <name type="scientific">phage Lak_Megaphage_RVC_AP1_GC26</name>
    <dbReference type="NCBI Taxonomy" id="3109224"/>
    <lineage>
        <taxon>Viruses</taxon>
        <taxon>Duplodnaviria</taxon>
        <taxon>Heunggongvirae</taxon>
        <taxon>Uroviricota</taxon>
        <taxon>Caudoviricetes</taxon>
        <taxon>Caudoviricetes code 15 clade</taxon>
    </lineage>
</organism>
<protein>
    <recommendedName>
        <fullName evidence="3">Tail fiber protein</fullName>
    </recommendedName>
</protein>
<accession>A0ABZ0Z8F7</accession>
<evidence type="ECO:0008006" key="3">
    <source>
        <dbReference type="Google" id="ProtNLM"/>
    </source>
</evidence>
<name>A0ABZ0Z8F7_9CAUD</name>
<proteinExistence type="predicted"/>
<sequence>MDYNNKLITELISILDKRAAIAKSELNKALEYVKTYDVSITDYIKSDQQRQTDDYTGKINELTENTKDSFKLIGNEIDRKLGENKQENINAINSAKNDLIIKLDNFKSDANTYTDTNINIVKDKIDGVDTKYNNIITTLSDAYNTSFDDVYDKIKTGIDTLYFKYDASMKEYDTRIDSSFRTILQYINTSVAILRNQTLTNAKILEDNLNASINRIKGLIDIDIDDLYTYIDDQLDDIDKEQLIQNTSINKIKSDVDIKYEYLLALINKSSGEMGDVTTEGIAGLRKEFKEFKSDTTERFNLVNNDISLIHKDVSKIDTSLNDHIKKFNEHVSKSDNYIIDNNKNIQNIQTKIGNIEVSYNNLNTDVTNLITNFNTLVNSDNANNVIDTFKEVETFLSSISDASTLTGILEQMSTEMNKKIDNIIKNDTSINVPIDDINSSIIDISSRLYNYITSNNEIITKIDTSINDINSSINNLITKIDTSINDLNSSIDDINSSINDISTRLNNNYVSKDDYIKDEEVITTAFVQLDNKINDIDTSINANIIDISTRLNNKISLLESNNIIKLNTTSGTNKNIWNEENNTFYDDAYVIDINKFNIVENGIRKEKELKTVNPNIINEIISNKKVSNNLFDNINSSISNINASINDINSSINDISIDVLSTEYINELNQETTSGFNTLGTCLDFILSSMYYTKPVDLNVTFTAAPTSIIKGKETNVVFTYVINNYKNNISNIVYNNNVLSDLTYAEHINVTDNISRTLRVETNYKDNKGASPAPFNRTITVSAIQELYYWSSVDSIYENNYTVENKPNWNTYTYKSNTYSINFNNQGEDKYIFFVTSSDIPETKFFIYQHGSSPTLSGGIKKIGIITIQLYNIPLNYYLYRTNNVLGGDYDIKW</sequence>
<dbReference type="EMBL" id="OR769218">
    <property type="protein sequence ID" value="WQJ54507.1"/>
    <property type="molecule type" value="Genomic_DNA"/>
</dbReference>
<keyword evidence="2" id="KW-1185">Reference proteome</keyword>